<organism evidence="1 2">
    <name type="scientific">Nocardioides taihuensis</name>
    <dbReference type="NCBI Taxonomy" id="1835606"/>
    <lineage>
        <taxon>Bacteria</taxon>
        <taxon>Bacillati</taxon>
        <taxon>Actinomycetota</taxon>
        <taxon>Actinomycetes</taxon>
        <taxon>Propionibacteriales</taxon>
        <taxon>Nocardioidaceae</taxon>
        <taxon>Nocardioides</taxon>
    </lineage>
</organism>
<dbReference type="SUPFAM" id="SSF55874">
    <property type="entry name" value="ATPase domain of HSP90 chaperone/DNA topoisomerase II/histidine kinase"/>
    <property type="match status" value="1"/>
</dbReference>
<keyword evidence="1" id="KW-0067">ATP-binding</keyword>
<dbReference type="PANTHER" id="PTHR35526">
    <property type="entry name" value="ANTI-SIGMA-F FACTOR RSBW-RELATED"/>
    <property type="match status" value="1"/>
</dbReference>
<dbReference type="RefSeq" id="WP_378591739.1">
    <property type="nucleotide sequence ID" value="NZ_JBHSKD010000019.1"/>
</dbReference>
<evidence type="ECO:0000313" key="1">
    <source>
        <dbReference type="EMBL" id="MFC5178170.1"/>
    </source>
</evidence>
<sequence length="282" mass="31440">MGRPELIECAEYGVAELVTNALLHGEQPIWVRVRGTRDHPRVEVHDASRQPPILPGSEPLSDVGEDDLLLTFGRGLDIVARCSTAWGAQIEEDGKIVWFVPSTESHDDTPVPGVISGADGDRADRLEPSDLIEVEIRDASLGALNVCQNHTRELYREVRLLSLAHESRYPLAKSLASLFGSLDRLVRDGIDSHEVEAALARGQRTATLRVTVPRSTVASIDRFLELLDLADAFCREERLLSLARSREQRRFQEWFFGEFVRQQQGESPIPWAEAAEGRQSVS</sequence>
<dbReference type="InterPro" id="IPR036890">
    <property type="entry name" value="HATPase_C_sf"/>
</dbReference>
<dbReference type="InterPro" id="IPR050267">
    <property type="entry name" value="Anti-sigma-factor_SerPK"/>
</dbReference>
<reference evidence="2" key="1">
    <citation type="journal article" date="2019" name="Int. J. Syst. Evol. Microbiol.">
        <title>The Global Catalogue of Microorganisms (GCM) 10K type strain sequencing project: providing services to taxonomists for standard genome sequencing and annotation.</title>
        <authorList>
            <consortium name="The Broad Institute Genomics Platform"/>
            <consortium name="The Broad Institute Genome Sequencing Center for Infectious Disease"/>
            <person name="Wu L."/>
            <person name="Ma J."/>
        </authorList>
    </citation>
    <scope>NUCLEOTIDE SEQUENCE [LARGE SCALE GENOMIC DNA]</scope>
    <source>
        <strain evidence="2">DFY41</strain>
    </source>
</reference>
<keyword evidence="1" id="KW-0547">Nucleotide-binding</keyword>
<keyword evidence="2" id="KW-1185">Reference proteome</keyword>
<proteinExistence type="predicted"/>
<dbReference type="GO" id="GO:0005524">
    <property type="term" value="F:ATP binding"/>
    <property type="evidence" value="ECO:0007669"/>
    <property type="project" value="UniProtKB-KW"/>
</dbReference>
<dbReference type="PANTHER" id="PTHR35526:SF3">
    <property type="entry name" value="ANTI-SIGMA-F FACTOR RSBW"/>
    <property type="match status" value="1"/>
</dbReference>
<dbReference type="CDD" id="cd16936">
    <property type="entry name" value="HATPase_RsbW-like"/>
    <property type="match status" value="1"/>
</dbReference>
<name>A0ABW0BM69_9ACTN</name>
<comment type="caution">
    <text evidence="1">The sequence shown here is derived from an EMBL/GenBank/DDBJ whole genome shotgun (WGS) entry which is preliminary data.</text>
</comment>
<accession>A0ABW0BM69</accession>
<dbReference type="Proteomes" id="UP001596087">
    <property type="component" value="Unassembled WGS sequence"/>
</dbReference>
<evidence type="ECO:0000313" key="2">
    <source>
        <dbReference type="Proteomes" id="UP001596087"/>
    </source>
</evidence>
<dbReference type="Gene3D" id="3.30.565.10">
    <property type="entry name" value="Histidine kinase-like ATPase, C-terminal domain"/>
    <property type="match status" value="1"/>
</dbReference>
<dbReference type="EMBL" id="JBHSKD010000019">
    <property type="protein sequence ID" value="MFC5178170.1"/>
    <property type="molecule type" value="Genomic_DNA"/>
</dbReference>
<gene>
    <name evidence="1" type="ORF">ACFPGP_15930</name>
</gene>
<protein>
    <submittedName>
        <fullName evidence="1">ATP-binding protein</fullName>
    </submittedName>
</protein>